<evidence type="ECO:0000256" key="15">
    <source>
        <dbReference type="ARBA" id="ARBA00043832"/>
    </source>
</evidence>
<keyword evidence="7" id="KW-0732">Signal</keyword>
<dbReference type="Gene3D" id="3.40.50.1240">
    <property type="entry name" value="Phosphoglycerate mutase-like"/>
    <property type="match status" value="1"/>
</dbReference>
<keyword evidence="9" id="KW-0472">Membrane</keyword>
<reference evidence="17" key="1">
    <citation type="submission" date="2025-08" db="UniProtKB">
        <authorList>
            <consortium name="RefSeq"/>
        </authorList>
    </citation>
    <scope>IDENTIFICATION</scope>
    <source>
        <tissue evidence="17">Whole larvae</tissue>
    </source>
</reference>
<organism evidence="16 17">
    <name type="scientific">Galleria mellonella</name>
    <name type="common">Greater wax moth</name>
    <dbReference type="NCBI Taxonomy" id="7137"/>
    <lineage>
        <taxon>Eukaryota</taxon>
        <taxon>Metazoa</taxon>
        <taxon>Ecdysozoa</taxon>
        <taxon>Arthropoda</taxon>
        <taxon>Hexapoda</taxon>
        <taxon>Insecta</taxon>
        <taxon>Pterygota</taxon>
        <taxon>Neoptera</taxon>
        <taxon>Endopterygota</taxon>
        <taxon>Lepidoptera</taxon>
        <taxon>Glossata</taxon>
        <taxon>Ditrysia</taxon>
        <taxon>Pyraloidea</taxon>
        <taxon>Pyralidae</taxon>
        <taxon>Galleriinae</taxon>
        <taxon>Galleria</taxon>
    </lineage>
</organism>
<evidence type="ECO:0000256" key="8">
    <source>
        <dbReference type="ARBA" id="ARBA00022801"/>
    </source>
</evidence>
<dbReference type="EC" id="3.1.3.80" evidence="3"/>
<dbReference type="InterPro" id="IPR000560">
    <property type="entry name" value="His_Pase_clade-2"/>
</dbReference>
<evidence type="ECO:0000313" key="16">
    <source>
        <dbReference type="Proteomes" id="UP001652740"/>
    </source>
</evidence>
<evidence type="ECO:0000256" key="14">
    <source>
        <dbReference type="ARBA" id="ARBA00043691"/>
    </source>
</evidence>
<comment type="subcellular location">
    <subcellularLocation>
        <location evidence="1">Cell membrane</location>
    </subcellularLocation>
</comment>
<evidence type="ECO:0000256" key="12">
    <source>
        <dbReference type="ARBA" id="ARBA00043668"/>
    </source>
</evidence>
<evidence type="ECO:0000256" key="2">
    <source>
        <dbReference type="ARBA" id="ARBA00008422"/>
    </source>
</evidence>
<dbReference type="SUPFAM" id="SSF53254">
    <property type="entry name" value="Phosphoglycerate mutase-like"/>
    <property type="match status" value="1"/>
</dbReference>
<dbReference type="GeneID" id="113513830"/>
<name>A0ABM3N3M6_GALME</name>
<dbReference type="PANTHER" id="PTHR20963">
    <property type="entry name" value="MULTIPLE INOSITOL POLYPHOSPHATE PHOSPHATASE-RELATED"/>
    <property type="match status" value="1"/>
</dbReference>
<dbReference type="PIRSF" id="PIRSF000894">
    <property type="entry name" value="Acid_phosphatase"/>
    <property type="match status" value="1"/>
</dbReference>
<dbReference type="EC" id="3.1.3.62" evidence="4"/>
<evidence type="ECO:0000256" key="1">
    <source>
        <dbReference type="ARBA" id="ARBA00004236"/>
    </source>
</evidence>
<comment type="similarity">
    <text evidence="2">Belongs to the histidine acid phosphatase family. MINPP1 subfamily.</text>
</comment>
<evidence type="ECO:0000256" key="6">
    <source>
        <dbReference type="ARBA" id="ARBA00022475"/>
    </source>
</evidence>
<keyword evidence="6" id="KW-1003">Cell membrane</keyword>
<dbReference type="RefSeq" id="XP_052758192.1">
    <property type="nucleotide sequence ID" value="XM_052902232.1"/>
</dbReference>
<keyword evidence="10" id="KW-0325">Glycoprotein</keyword>
<evidence type="ECO:0000256" key="3">
    <source>
        <dbReference type="ARBA" id="ARBA00012976"/>
    </source>
</evidence>
<evidence type="ECO:0000256" key="9">
    <source>
        <dbReference type="ARBA" id="ARBA00023136"/>
    </source>
</evidence>
<comment type="catalytic activity">
    <reaction evidence="12">
        <text>1D-myo-inositol 1,2,5,6-tetrakisphosphate + H2O = 1D-myo-inositol 1,2,6-trisphosphate + phosphate</text>
        <dbReference type="Rhea" id="RHEA:77119"/>
        <dbReference type="ChEBI" id="CHEBI:15377"/>
        <dbReference type="ChEBI" id="CHEBI:43474"/>
        <dbReference type="ChEBI" id="CHEBI:195535"/>
        <dbReference type="ChEBI" id="CHEBI:195537"/>
        <dbReference type="EC" id="3.1.3.62"/>
    </reaction>
    <physiologicalReaction direction="left-to-right" evidence="12">
        <dbReference type="Rhea" id="RHEA:77120"/>
    </physiologicalReaction>
</comment>
<accession>A0ABM3N3M6</accession>
<dbReference type="Proteomes" id="UP001652740">
    <property type="component" value="Unplaced"/>
</dbReference>
<evidence type="ECO:0000256" key="5">
    <source>
        <dbReference type="ARBA" id="ARBA00018097"/>
    </source>
</evidence>
<comment type="catalytic activity">
    <reaction evidence="14">
        <text>1D-myo-inositol hexakisphosphate + H2O = 1D-myo-inositol 1,2,4,5,6-pentakisphosphate + phosphate</text>
        <dbReference type="Rhea" id="RHEA:16989"/>
        <dbReference type="ChEBI" id="CHEBI:15377"/>
        <dbReference type="ChEBI" id="CHEBI:43474"/>
        <dbReference type="ChEBI" id="CHEBI:57798"/>
        <dbReference type="ChEBI" id="CHEBI:58130"/>
        <dbReference type="EC" id="3.1.3.62"/>
    </reaction>
    <physiologicalReaction direction="left-to-right" evidence="14">
        <dbReference type="Rhea" id="RHEA:16990"/>
    </physiologicalReaction>
</comment>
<protein>
    <recommendedName>
        <fullName evidence="5">Multiple inositol polyphosphate phosphatase 1</fullName>
        <ecNumber evidence="4">3.1.3.62</ecNumber>
        <ecNumber evidence="3">3.1.3.80</ecNumber>
    </recommendedName>
    <alternativeName>
        <fullName evidence="11">2,3-bisphosphoglycerate 3-phosphatase</fullName>
    </alternativeName>
</protein>
<evidence type="ECO:0000256" key="7">
    <source>
        <dbReference type="ARBA" id="ARBA00022729"/>
    </source>
</evidence>
<dbReference type="InterPro" id="IPR016274">
    <property type="entry name" value="Histidine_acid_Pase_euk"/>
</dbReference>
<comment type="catalytic activity">
    <reaction evidence="15">
        <text>(2R)-2,3-bisphosphoglycerate + H2O = (2R)-2-phosphoglycerate + phosphate</text>
        <dbReference type="Rhea" id="RHEA:27381"/>
        <dbReference type="ChEBI" id="CHEBI:15377"/>
        <dbReference type="ChEBI" id="CHEBI:43474"/>
        <dbReference type="ChEBI" id="CHEBI:58248"/>
        <dbReference type="ChEBI" id="CHEBI:58289"/>
        <dbReference type="EC" id="3.1.3.80"/>
    </reaction>
    <physiologicalReaction direction="left-to-right" evidence="15">
        <dbReference type="Rhea" id="RHEA:27382"/>
    </physiologicalReaction>
</comment>
<evidence type="ECO:0000256" key="4">
    <source>
        <dbReference type="ARBA" id="ARBA00013040"/>
    </source>
</evidence>
<dbReference type="Pfam" id="PF00328">
    <property type="entry name" value="His_Phos_2"/>
    <property type="match status" value="1"/>
</dbReference>
<gene>
    <name evidence="17" type="primary">LOC113513830</name>
</gene>
<dbReference type="InterPro" id="IPR029033">
    <property type="entry name" value="His_PPase_superfam"/>
</dbReference>
<dbReference type="PANTHER" id="PTHR20963:SF8">
    <property type="entry name" value="MULTIPLE INOSITOL POLYPHOSPHATE PHOSPHATASE 1"/>
    <property type="match status" value="1"/>
</dbReference>
<proteinExistence type="inferred from homology"/>
<keyword evidence="8" id="KW-0378">Hydrolase</keyword>
<evidence type="ECO:0000256" key="13">
    <source>
        <dbReference type="ARBA" id="ARBA00043671"/>
    </source>
</evidence>
<sequence>MSEMADLIYFRIQTQMLPYLIFVFISVSGVLSGRSCYWNAQCSFQLYSSKTPYDTVRGDIRDQPNLPNCEAVSAWTLNRHGNRNPGDSVIDDIKVIIGLKDEIISSYEAGSSQLCSQDIENLRRWSWNETIDASASFLTGTGYEELYGIGKRLREKYPQLLPSSNDSYYFRTTNEQRTVTSSKAFVHGFTDNTNLSLSVDGPWDRDDLIRPYENCEKYQVETKASQELDDQLTAYYSSAEFIAVQNNVQQRLGINTKLSSNDIYSIYELCRFDRSWTPTLKSPWCSVFTDDDLVVLEYEDDVWHYYRNGYGSWVNVRLGGPVLKDMFDNFEAVVQGGGRKIVSYFTHDTMLEMTFSALGLYKDDFVLEGIRRQPNRKWRTSYISSFSVNIIAVLNRCHESDGQSYRVQLFVNEDETELCPPEGCTWEEFERKFASYTSSLDFCSLDYANPNLASLSSNARINGIGPIVFLIQLLIVCLWR</sequence>
<evidence type="ECO:0000256" key="10">
    <source>
        <dbReference type="ARBA" id="ARBA00023180"/>
    </source>
</evidence>
<evidence type="ECO:0000313" key="17">
    <source>
        <dbReference type="RefSeq" id="XP_052758192.1"/>
    </source>
</evidence>
<keyword evidence="16" id="KW-1185">Reference proteome</keyword>
<dbReference type="CDD" id="cd07061">
    <property type="entry name" value="HP_HAP_like"/>
    <property type="match status" value="1"/>
</dbReference>
<evidence type="ECO:0000256" key="11">
    <source>
        <dbReference type="ARBA" id="ARBA00031642"/>
    </source>
</evidence>
<comment type="catalytic activity">
    <reaction evidence="13">
        <text>1D-myo-inositol 1,2,4,5,6-pentakisphosphate + H2O = 1D-myo-inositol 1,2,5,6-tetrakisphosphate + phosphate</text>
        <dbReference type="Rhea" id="RHEA:77115"/>
        <dbReference type="ChEBI" id="CHEBI:15377"/>
        <dbReference type="ChEBI" id="CHEBI:43474"/>
        <dbReference type="ChEBI" id="CHEBI:57798"/>
        <dbReference type="ChEBI" id="CHEBI:195535"/>
        <dbReference type="EC" id="3.1.3.62"/>
    </reaction>
    <physiologicalReaction direction="left-to-right" evidence="13">
        <dbReference type="Rhea" id="RHEA:77116"/>
    </physiologicalReaction>
</comment>